<dbReference type="Pfam" id="PF00096">
    <property type="entry name" value="zf-C2H2"/>
    <property type="match status" value="2"/>
</dbReference>
<dbReference type="Gene3D" id="3.30.160.60">
    <property type="entry name" value="Classic Zinc Finger"/>
    <property type="match status" value="3"/>
</dbReference>
<dbReference type="GO" id="GO:0000981">
    <property type="term" value="F:DNA-binding transcription factor activity, RNA polymerase II-specific"/>
    <property type="evidence" value="ECO:0007669"/>
    <property type="project" value="TreeGrafter"/>
</dbReference>
<evidence type="ECO:0000259" key="8">
    <source>
        <dbReference type="PROSITE" id="PS50157"/>
    </source>
</evidence>
<feature type="domain" description="C2H2-type" evidence="8">
    <location>
        <begin position="119"/>
        <end position="148"/>
    </location>
</feature>
<dbReference type="GO" id="GO:0008270">
    <property type="term" value="F:zinc ion binding"/>
    <property type="evidence" value="ECO:0007669"/>
    <property type="project" value="UniProtKB-KW"/>
</dbReference>
<dbReference type="PROSITE" id="PS00028">
    <property type="entry name" value="ZINC_FINGER_C2H2_1"/>
    <property type="match status" value="3"/>
</dbReference>
<reference evidence="10" key="1">
    <citation type="submission" date="2014-03" db="EMBL/GenBank/DDBJ databases">
        <authorList>
            <person name="Aksoy S."/>
            <person name="Warren W."/>
            <person name="Wilson R.K."/>
        </authorList>
    </citation>
    <scope>NUCLEOTIDE SEQUENCE [LARGE SCALE GENOMIC DNA]</scope>
    <source>
        <strain evidence="10">IAEA</strain>
    </source>
</reference>
<keyword evidence="5" id="KW-0862">Zinc</keyword>
<dbReference type="Proteomes" id="UP000091820">
    <property type="component" value="Unassembled WGS sequence"/>
</dbReference>
<keyword evidence="4 7" id="KW-0863">Zinc-finger</keyword>
<sequence>MAAIDDTPTPHMLITSTDAYTKVIKQGVLRSTRCANNGLGEEKMHSSKAGDSVNGVKSSENVLLSATVIKSEPPLDIYDNNTLDEDNKRASPQIRLTPTSKLLAPQHSTSDPLLLKKKYACPYENCTKSYGKSSHLRSHLTWHTGIKPFVCQEPGCGKGFTRSDELNRHVRTHTGEKPFECMQCTKRFSRSDHLSKHLATHAKQMTNGNTRKPRTNKHAMAVGPAPTKIIKVESDDIKMDCNDGMHFMASMVENRQTASPENLTDEAILPIETVKIKLEKPDYNEQQYQMTGTVSMSSFNEENAEDEDNKPELLNDYQEHEHFEAPLSPSLLVPEVKMEPEGCSEKSVKHCSPNESFNEPEILRWQFVELINMAQCIRLTADKDSLK</sequence>
<evidence type="ECO:0000256" key="3">
    <source>
        <dbReference type="ARBA" id="ARBA00022737"/>
    </source>
</evidence>
<reference evidence="9" key="2">
    <citation type="submission" date="2020-05" db="UniProtKB">
        <authorList>
            <consortium name="EnsemblMetazoa"/>
        </authorList>
    </citation>
    <scope>IDENTIFICATION</scope>
    <source>
        <strain evidence="9">IAEA</strain>
    </source>
</reference>
<dbReference type="SUPFAM" id="SSF57667">
    <property type="entry name" value="beta-beta-alpha zinc fingers"/>
    <property type="match status" value="2"/>
</dbReference>
<dbReference type="PANTHER" id="PTHR23235">
    <property type="entry name" value="KRUEPPEL-LIKE TRANSCRIPTION FACTOR"/>
    <property type="match status" value="1"/>
</dbReference>
<dbReference type="PROSITE" id="PS50157">
    <property type="entry name" value="ZINC_FINGER_C2H2_2"/>
    <property type="match status" value="3"/>
</dbReference>
<dbReference type="SMART" id="SM00355">
    <property type="entry name" value="ZnF_C2H2"/>
    <property type="match status" value="3"/>
</dbReference>
<dbReference type="GO" id="GO:0005634">
    <property type="term" value="C:nucleus"/>
    <property type="evidence" value="ECO:0007669"/>
    <property type="project" value="UniProtKB-SubCell"/>
</dbReference>
<dbReference type="PANTHER" id="PTHR23235:SF170">
    <property type="entry name" value="FI01014P-RELATED"/>
    <property type="match status" value="1"/>
</dbReference>
<feature type="domain" description="C2H2-type" evidence="8">
    <location>
        <begin position="149"/>
        <end position="178"/>
    </location>
</feature>
<keyword evidence="2" id="KW-0479">Metal-binding</keyword>
<evidence type="ECO:0000256" key="1">
    <source>
        <dbReference type="ARBA" id="ARBA00004123"/>
    </source>
</evidence>
<evidence type="ECO:0000256" key="2">
    <source>
        <dbReference type="ARBA" id="ARBA00022723"/>
    </source>
</evidence>
<feature type="domain" description="C2H2-type" evidence="8">
    <location>
        <begin position="179"/>
        <end position="206"/>
    </location>
</feature>
<evidence type="ECO:0000313" key="10">
    <source>
        <dbReference type="Proteomes" id="UP000091820"/>
    </source>
</evidence>
<dbReference type="VEuPathDB" id="VectorBase:GBRI043919"/>
<evidence type="ECO:0000256" key="5">
    <source>
        <dbReference type="ARBA" id="ARBA00022833"/>
    </source>
</evidence>
<accession>A0A1A9X4I4</accession>
<dbReference type="EnsemblMetazoa" id="GBRI043919-RA">
    <property type="protein sequence ID" value="GBRI043919-PA"/>
    <property type="gene ID" value="GBRI043919"/>
</dbReference>
<dbReference type="FunFam" id="3.30.160.60:FF:000100">
    <property type="entry name" value="Zinc finger 45-like"/>
    <property type="match status" value="1"/>
</dbReference>
<dbReference type="STRING" id="37001.A0A1A9X4I4"/>
<dbReference type="InterPro" id="IPR013087">
    <property type="entry name" value="Znf_C2H2_type"/>
</dbReference>
<keyword evidence="6" id="KW-0539">Nucleus</keyword>
<keyword evidence="3" id="KW-0677">Repeat</keyword>
<dbReference type="FunFam" id="3.30.160.60:FF:000018">
    <property type="entry name" value="Krueppel-like factor 15"/>
    <property type="match status" value="1"/>
</dbReference>
<evidence type="ECO:0000256" key="6">
    <source>
        <dbReference type="ARBA" id="ARBA00023242"/>
    </source>
</evidence>
<dbReference type="InterPro" id="IPR036236">
    <property type="entry name" value="Znf_C2H2_sf"/>
</dbReference>
<name>A0A1A9X4I4_9MUSC</name>
<proteinExistence type="predicted"/>
<protein>
    <recommendedName>
        <fullName evidence="8">C2H2-type domain-containing protein</fullName>
    </recommendedName>
</protein>
<dbReference type="AlphaFoldDB" id="A0A1A9X4I4"/>
<evidence type="ECO:0000256" key="7">
    <source>
        <dbReference type="PROSITE-ProRule" id="PRU00042"/>
    </source>
</evidence>
<comment type="subcellular location">
    <subcellularLocation>
        <location evidence="1">Nucleus</location>
    </subcellularLocation>
</comment>
<evidence type="ECO:0000313" key="9">
    <source>
        <dbReference type="EnsemblMetazoa" id="GBRI043919-PA"/>
    </source>
</evidence>
<dbReference type="GO" id="GO:0000978">
    <property type="term" value="F:RNA polymerase II cis-regulatory region sequence-specific DNA binding"/>
    <property type="evidence" value="ECO:0007669"/>
    <property type="project" value="TreeGrafter"/>
</dbReference>
<organism evidence="9 10">
    <name type="scientific">Glossina brevipalpis</name>
    <dbReference type="NCBI Taxonomy" id="37001"/>
    <lineage>
        <taxon>Eukaryota</taxon>
        <taxon>Metazoa</taxon>
        <taxon>Ecdysozoa</taxon>
        <taxon>Arthropoda</taxon>
        <taxon>Hexapoda</taxon>
        <taxon>Insecta</taxon>
        <taxon>Pterygota</taxon>
        <taxon>Neoptera</taxon>
        <taxon>Endopterygota</taxon>
        <taxon>Diptera</taxon>
        <taxon>Brachycera</taxon>
        <taxon>Muscomorpha</taxon>
        <taxon>Hippoboscoidea</taxon>
        <taxon>Glossinidae</taxon>
        <taxon>Glossina</taxon>
    </lineage>
</organism>
<evidence type="ECO:0000256" key="4">
    <source>
        <dbReference type="ARBA" id="ARBA00022771"/>
    </source>
</evidence>
<keyword evidence="10" id="KW-1185">Reference proteome</keyword>